<gene>
    <name evidence="3" type="ORF">Thert_00867</name>
</gene>
<feature type="domain" description="6-phospho-N-acetylmuramidase N-terminal" evidence="2">
    <location>
        <begin position="3"/>
        <end position="237"/>
    </location>
</feature>
<name>A0A223HX02_THETR</name>
<dbReference type="InterPro" id="IPR043797">
    <property type="entry name" value="MupG_N"/>
</dbReference>
<protein>
    <submittedName>
        <fullName evidence="3">Cell surface protein</fullName>
    </submittedName>
</protein>
<dbReference type="InterPro" id="IPR043894">
    <property type="entry name" value="MupG_C"/>
</dbReference>
<dbReference type="PANTHER" id="PTHR38435">
    <property type="match status" value="1"/>
</dbReference>
<evidence type="ECO:0000313" key="3">
    <source>
        <dbReference type="EMBL" id="AST57006.1"/>
    </source>
</evidence>
<organism evidence="3 4">
    <name type="scientific">Thermoanaerobacterium thermosaccharolyticum</name>
    <name type="common">Clostridium thermosaccharolyticum</name>
    <dbReference type="NCBI Taxonomy" id="1517"/>
    <lineage>
        <taxon>Bacteria</taxon>
        <taxon>Bacillati</taxon>
        <taxon>Bacillota</taxon>
        <taxon>Clostridia</taxon>
        <taxon>Thermoanaerobacterales</taxon>
        <taxon>Thermoanaerobacteraceae</taxon>
        <taxon>Thermoanaerobacterium</taxon>
    </lineage>
</organism>
<dbReference type="Pfam" id="PF19200">
    <property type="entry name" value="MupG_N"/>
    <property type="match status" value="1"/>
</dbReference>
<dbReference type="SUPFAM" id="SSF50891">
    <property type="entry name" value="Cyclophilin-like"/>
    <property type="match status" value="1"/>
</dbReference>
<reference evidence="3 4" key="1">
    <citation type="submission" date="2016-08" db="EMBL/GenBank/DDBJ databases">
        <title>A novel genetic cassette of butanologenic Thermoanaerobacterium thermosaccharolyticum that directly convert cellulose to butanol.</title>
        <authorList>
            <person name="Li T."/>
            <person name="He J."/>
        </authorList>
    </citation>
    <scope>NUCLEOTIDE SEQUENCE [LARGE SCALE GENOMIC DNA]</scope>
    <source>
        <strain evidence="3 4">TG57</strain>
    </source>
</reference>
<dbReference type="AlphaFoldDB" id="A0A223HX02"/>
<evidence type="ECO:0000259" key="1">
    <source>
        <dbReference type="Pfam" id="PF05913"/>
    </source>
</evidence>
<dbReference type="InterPro" id="IPR029000">
    <property type="entry name" value="Cyclophilin-like_dom_sf"/>
</dbReference>
<accession>A0A223HX02</accession>
<dbReference type="Gene3D" id="2.40.100.10">
    <property type="entry name" value="Cyclophilin-like"/>
    <property type="match status" value="1"/>
</dbReference>
<dbReference type="InterPro" id="IPR017853">
    <property type="entry name" value="GH"/>
</dbReference>
<dbReference type="SUPFAM" id="SSF51445">
    <property type="entry name" value="(Trans)glycosidases"/>
    <property type="match status" value="1"/>
</dbReference>
<dbReference type="Pfam" id="PF05913">
    <property type="entry name" value="MupG_C"/>
    <property type="match status" value="1"/>
</dbReference>
<dbReference type="InterPro" id="IPR013785">
    <property type="entry name" value="Aldolase_TIM"/>
</dbReference>
<dbReference type="Proteomes" id="UP000214975">
    <property type="component" value="Chromosome"/>
</dbReference>
<evidence type="ECO:0000313" key="4">
    <source>
        <dbReference type="Proteomes" id="UP000214975"/>
    </source>
</evidence>
<dbReference type="PANTHER" id="PTHR38435:SF2">
    <property type="entry name" value="DUF871 DOMAIN-CONTAINING PROTEIN"/>
    <property type="match status" value="1"/>
</dbReference>
<sequence length="360" mass="41598">MSFGVSIYLNDKFTLDNNMRYVKLAKENGIERVFTSFNLPEINYEEKLKEIKDLIEYIKSLNMQITVDISPKTLNIIGSTYDNLSEFNKYGFSCLRLDYGFTPDEIAIMTKNEYGIAIELNASTIKKEFIEDLINKGADINDLRTCHNFYPKPYTGLSYSFFENQTKMIKEYGLRVAAFIPSQKGKRGPIFEGLPTIEDHRYKRPDIAAKYFVYSGLIDDIYFGDAYASDDEIKSVTSINKKVIELDIVINGDLSDLERNIIFNTTHTNRPDASEYLIRSEESRICFKDTSEIQAHDCIERKKYSVTIDNNSFKRYSGELNICKLDMPKDNRVNVVGYIPYDEHILVDLIKPGTKFCFKE</sequence>
<dbReference type="EMBL" id="CP016893">
    <property type="protein sequence ID" value="AST57006.1"/>
    <property type="molecule type" value="Genomic_DNA"/>
</dbReference>
<dbReference type="RefSeq" id="WP_094396977.1">
    <property type="nucleotide sequence ID" value="NZ_CP016893.1"/>
</dbReference>
<dbReference type="Gene3D" id="3.20.20.70">
    <property type="entry name" value="Aldolase class I"/>
    <property type="match status" value="1"/>
</dbReference>
<proteinExistence type="predicted"/>
<evidence type="ECO:0000259" key="2">
    <source>
        <dbReference type="Pfam" id="PF19200"/>
    </source>
</evidence>
<dbReference type="InterPro" id="IPR008589">
    <property type="entry name" value="MupG"/>
</dbReference>
<feature type="domain" description="6-phospho-N-acetylmuramidase C-terminal" evidence="1">
    <location>
        <begin position="244"/>
        <end position="359"/>
    </location>
</feature>